<reference evidence="2 3" key="1">
    <citation type="submission" date="2021-01" db="EMBL/GenBank/DDBJ databases">
        <title>Chromosome-level genome assembly of a human fungal pathogen reveals clustering of transcriptionally co-regulated genes.</title>
        <authorList>
            <person name="Voorhies M."/>
            <person name="Cohen S."/>
            <person name="Shea T.P."/>
            <person name="Petrus S."/>
            <person name="Munoz J.F."/>
            <person name="Poplawski S."/>
            <person name="Goldman W.E."/>
            <person name="Michael T."/>
            <person name="Cuomo C.A."/>
            <person name="Sil A."/>
            <person name="Beyhan S."/>
        </authorList>
    </citation>
    <scope>NUCLEOTIDE SEQUENCE [LARGE SCALE GENOMIC DNA]</scope>
    <source>
        <strain evidence="2 3">G184AR</strain>
    </source>
</reference>
<proteinExistence type="predicted"/>
<accession>A0A8H7YHJ3</accession>
<gene>
    <name evidence="2" type="ORF">I7I52_08538</name>
</gene>
<sequence>MLVRPGKNRKGNEEEKAKREAFFVGVFCFMILFFLLSFSLSFLLACFLPFFLSTESFYTNNADPGQTSTGFLCR</sequence>
<evidence type="ECO:0000256" key="1">
    <source>
        <dbReference type="SAM" id="Phobius"/>
    </source>
</evidence>
<keyword evidence="1" id="KW-0472">Membrane</keyword>
<keyword evidence="1" id="KW-0812">Transmembrane</keyword>
<dbReference type="AlphaFoldDB" id="A0A8H7YHJ3"/>
<keyword evidence="1" id="KW-1133">Transmembrane helix</keyword>
<name>A0A8H7YHJ3_AJECA</name>
<dbReference type="Proteomes" id="UP000670092">
    <property type="component" value="Unassembled WGS sequence"/>
</dbReference>
<feature type="transmembrane region" description="Helical" evidence="1">
    <location>
        <begin position="21"/>
        <end position="52"/>
    </location>
</feature>
<protein>
    <submittedName>
        <fullName evidence="2">Uncharacterized protein</fullName>
    </submittedName>
</protein>
<comment type="caution">
    <text evidence="2">The sequence shown here is derived from an EMBL/GenBank/DDBJ whole genome shotgun (WGS) entry which is preliminary data.</text>
</comment>
<dbReference type="VEuPathDB" id="FungiDB:I7I52_08538"/>
<evidence type="ECO:0000313" key="3">
    <source>
        <dbReference type="Proteomes" id="UP000670092"/>
    </source>
</evidence>
<evidence type="ECO:0000313" key="2">
    <source>
        <dbReference type="EMBL" id="KAG5291266.1"/>
    </source>
</evidence>
<organism evidence="2 3">
    <name type="scientific">Ajellomyces capsulatus</name>
    <name type="common">Darling's disease fungus</name>
    <name type="synonym">Histoplasma capsulatum</name>
    <dbReference type="NCBI Taxonomy" id="5037"/>
    <lineage>
        <taxon>Eukaryota</taxon>
        <taxon>Fungi</taxon>
        <taxon>Dikarya</taxon>
        <taxon>Ascomycota</taxon>
        <taxon>Pezizomycotina</taxon>
        <taxon>Eurotiomycetes</taxon>
        <taxon>Eurotiomycetidae</taxon>
        <taxon>Onygenales</taxon>
        <taxon>Ajellomycetaceae</taxon>
        <taxon>Histoplasma</taxon>
    </lineage>
</organism>
<dbReference type="EMBL" id="JAEVHI010000005">
    <property type="protein sequence ID" value="KAG5291266.1"/>
    <property type="molecule type" value="Genomic_DNA"/>
</dbReference>